<dbReference type="EMBL" id="CP058214">
    <property type="protein sequence ID" value="QPC45415.1"/>
    <property type="molecule type" value="Genomic_DNA"/>
</dbReference>
<name>A0A7S8C8M5_9HYPH</name>
<dbReference type="AlphaFoldDB" id="A0A7S8C8M5"/>
<sequence>MADICAVFAWSLWEVEAMPADELVAWHGRAMERATLKARLRL</sequence>
<dbReference type="Pfam" id="PF06528">
    <property type="entry name" value="Phage_P2_GpE"/>
    <property type="match status" value="1"/>
</dbReference>
<proteinExistence type="predicted"/>
<gene>
    <name evidence="1" type="ORF">HW532_18590</name>
</gene>
<accession>A0A7S8C8M5</accession>
<keyword evidence="2" id="KW-1185">Reference proteome</keyword>
<dbReference type="Proteomes" id="UP000593594">
    <property type="component" value="Chromosome"/>
</dbReference>
<evidence type="ECO:0000313" key="2">
    <source>
        <dbReference type="Proteomes" id="UP000593594"/>
    </source>
</evidence>
<dbReference type="InterPro" id="IPR009493">
    <property type="entry name" value="P2_GpE"/>
</dbReference>
<protein>
    <submittedName>
        <fullName evidence="1">GpE family phage tail protein</fullName>
    </submittedName>
</protein>
<reference evidence="1 2" key="1">
    <citation type="submission" date="2020-06" db="EMBL/GenBank/DDBJ databases">
        <title>Genome sequence of 2 isolates from Red Sea Mangroves.</title>
        <authorList>
            <person name="Sefrji F."/>
            <person name="Michoud G."/>
            <person name="Merlino G."/>
            <person name="Daffonchio D."/>
        </authorList>
    </citation>
    <scope>NUCLEOTIDE SEQUENCE [LARGE SCALE GENOMIC DNA]</scope>
    <source>
        <strain evidence="1 2">R1DC25</strain>
    </source>
</reference>
<dbReference type="KEGG" id="kmn:HW532_18590"/>
<organism evidence="1 2">
    <name type="scientific">Kaustia mangrovi</name>
    <dbReference type="NCBI Taxonomy" id="2593653"/>
    <lineage>
        <taxon>Bacteria</taxon>
        <taxon>Pseudomonadati</taxon>
        <taxon>Pseudomonadota</taxon>
        <taxon>Alphaproteobacteria</taxon>
        <taxon>Hyphomicrobiales</taxon>
        <taxon>Parvibaculaceae</taxon>
        <taxon>Kaustia</taxon>
    </lineage>
</organism>
<evidence type="ECO:0000313" key="1">
    <source>
        <dbReference type="EMBL" id="QPC45415.1"/>
    </source>
</evidence>